<keyword evidence="3" id="KW-1185">Reference proteome</keyword>
<dbReference type="Proteomes" id="UP001208656">
    <property type="component" value="Unassembled WGS sequence"/>
</dbReference>
<protein>
    <submittedName>
        <fullName evidence="2">Uncharacterized protein</fullName>
    </submittedName>
</protein>
<organism evidence="2 3">
    <name type="scientific">Pallidibacillus thermolactis</name>
    <dbReference type="NCBI Taxonomy" id="251051"/>
    <lineage>
        <taxon>Bacteria</taxon>
        <taxon>Bacillati</taxon>
        <taxon>Bacillota</taxon>
        <taxon>Bacilli</taxon>
        <taxon>Bacillales</taxon>
        <taxon>Bacillaceae</taxon>
        <taxon>Pallidibacillus</taxon>
    </lineage>
</organism>
<dbReference type="InterPro" id="IPR048110">
    <property type="entry name" value="SA1362/YqhP-like"/>
</dbReference>
<proteinExistence type="predicted"/>
<sequence length="120" mass="14121">MNNKIGYILFVSLLSFSFIGLLITLMNDPMWLFRFILITAIIIGIIYFIMKKFVFKSSTIFTKEHKAFQKAARFSKRKYRRNTKQPTYKKKNAIRKRTASSTHLTVIEGKKGKKKNRALH</sequence>
<evidence type="ECO:0000313" key="3">
    <source>
        <dbReference type="Proteomes" id="UP001208656"/>
    </source>
</evidence>
<reference evidence="2 3" key="1">
    <citation type="submission" date="2022-10" db="EMBL/GenBank/DDBJ databases">
        <title>Description of Fervidibacillus gen. nov. in the family Fervidibacillaceae fam. nov. with two species, Fervidibacillus albus sp. nov., and Fervidibacillus halotolerans sp. nov., isolated from tidal flat sediments.</title>
        <authorList>
            <person name="Kwon K.K."/>
            <person name="Yang S.-H."/>
        </authorList>
    </citation>
    <scope>NUCLEOTIDE SEQUENCE [LARGE SCALE GENOMIC DNA]</scope>
    <source>
        <strain evidence="2 3">DSM 23332</strain>
    </source>
</reference>
<name>A0ABT2WJ85_9BACI</name>
<comment type="caution">
    <text evidence="2">The sequence shown here is derived from an EMBL/GenBank/DDBJ whole genome shotgun (WGS) entry which is preliminary data.</text>
</comment>
<evidence type="ECO:0000313" key="2">
    <source>
        <dbReference type="EMBL" id="MCU9594077.1"/>
    </source>
</evidence>
<gene>
    <name evidence="2" type="ORF">OEV82_06380</name>
</gene>
<keyword evidence="1" id="KW-1133">Transmembrane helix</keyword>
<accession>A0ABT2WJ85</accession>
<evidence type="ECO:0000256" key="1">
    <source>
        <dbReference type="SAM" id="Phobius"/>
    </source>
</evidence>
<dbReference type="EMBL" id="JAOUSE010000013">
    <property type="protein sequence ID" value="MCU9594077.1"/>
    <property type="molecule type" value="Genomic_DNA"/>
</dbReference>
<dbReference type="NCBIfam" id="NF041554">
    <property type="entry name" value="SA1362_fam"/>
    <property type="match status" value="1"/>
</dbReference>
<keyword evidence="1" id="KW-0472">Membrane</keyword>
<dbReference type="RefSeq" id="WP_263061354.1">
    <property type="nucleotide sequence ID" value="NZ_JAOUSE010000013.1"/>
</dbReference>
<keyword evidence="1" id="KW-0812">Transmembrane</keyword>
<feature type="transmembrane region" description="Helical" evidence="1">
    <location>
        <begin position="7"/>
        <end position="25"/>
    </location>
</feature>
<feature type="transmembrane region" description="Helical" evidence="1">
    <location>
        <begin position="31"/>
        <end position="50"/>
    </location>
</feature>